<evidence type="ECO:0000256" key="2">
    <source>
        <dbReference type="ARBA" id="ARBA00023295"/>
    </source>
</evidence>
<dbReference type="Gene3D" id="2.60.120.200">
    <property type="match status" value="1"/>
</dbReference>
<organism evidence="5 6">
    <name type="scientific">Dendrobium chrysotoxum</name>
    <name type="common">Orchid</name>
    <dbReference type="NCBI Taxonomy" id="161865"/>
    <lineage>
        <taxon>Eukaryota</taxon>
        <taxon>Viridiplantae</taxon>
        <taxon>Streptophyta</taxon>
        <taxon>Embryophyta</taxon>
        <taxon>Tracheophyta</taxon>
        <taxon>Spermatophyta</taxon>
        <taxon>Magnoliopsida</taxon>
        <taxon>Liliopsida</taxon>
        <taxon>Asparagales</taxon>
        <taxon>Orchidaceae</taxon>
        <taxon>Epidendroideae</taxon>
        <taxon>Malaxideae</taxon>
        <taxon>Dendrobiinae</taxon>
        <taxon>Dendrobium</taxon>
    </lineage>
</organism>
<dbReference type="InterPro" id="IPR013320">
    <property type="entry name" value="ConA-like_dom_sf"/>
</dbReference>
<dbReference type="Pfam" id="PF00722">
    <property type="entry name" value="Glyco_hydro_16"/>
    <property type="match status" value="1"/>
</dbReference>
<dbReference type="PANTHER" id="PTHR31062">
    <property type="entry name" value="XYLOGLUCAN ENDOTRANSGLUCOSYLASE/HYDROLASE PROTEIN 8-RELATED"/>
    <property type="match status" value="1"/>
</dbReference>
<sequence length="173" mass="19767">MLLFLYLFGSSLFTIVSSRSLYRDFDITWGDSRAKILNSGQLLTLSLDKTSGSGFQSRHQYLFGKIDMQIKLVAGDSAGTVTAYYLSSQGPTHDEIDFEFLGNLSGDPYTLHTNVFTQGKGNREMQFRLWFDPTRDFHTYSVLWNSRHIMSVFTNFFPNAMVYGTLCHVLKKI</sequence>
<dbReference type="PROSITE" id="PS01034">
    <property type="entry name" value="GH16_1"/>
    <property type="match status" value="1"/>
</dbReference>
<dbReference type="GO" id="GO:0004553">
    <property type="term" value="F:hydrolase activity, hydrolyzing O-glycosyl compounds"/>
    <property type="evidence" value="ECO:0007669"/>
    <property type="project" value="InterPro"/>
</dbReference>
<protein>
    <recommendedName>
        <fullName evidence="4">GH16 domain-containing protein</fullName>
    </recommendedName>
</protein>
<dbReference type="PROSITE" id="PS51762">
    <property type="entry name" value="GH16_2"/>
    <property type="match status" value="1"/>
</dbReference>
<keyword evidence="1" id="KW-0378">Hydrolase</keyword>
<gene>
    <name evidence="5" type="ORF">IEQ34_012186</name>
</gene>
<evidence type="ECO:0000256" key="1">
    <source>
        <dbReference type="ARBA" id="ARBA00022801"/>
    </source>
</evidence>
<dbReference type="GO" id="GO:0005975">
    <property type="term" value="P:carbohydrate metabolic process"/>
    <property type="evidence" value="ECO:0007669"/>
    <property type="project" value="InterPro"/>
</dbReference>
<comment type="caution">
    <text evidence="5">The sequence shown here is derived from an EMBL/GenBank/DDBJ whole genome shotgun (WGS) entry which is preliminary data.</text>
</comment>
<accession>A0AAV7GSK1</accession>
<dbReference type="AlphaFoldDB" id="A0AAV7GSK1"/>
<keyword evidence="6" id="KW-1185">Reference proteome</keyword>
<dbReference type="Proteomes" id="UP000775213">
    <property type="component" value="Unassembled WGS sequence"/>
</dbReference>
<keyword evidence="2" id="KW-0326">Glycosidase</keyword>
<evidence type="ECO:0000313" key="6">
    <source>
        <dbReference type="Proteomes" id="UP000775213"/>
    </source>
</evidence>
<name>A0AAV7GSK1_DENCH</name>
<proteinExistence type="predicted"/>
<keyword evidence="3" id="KW-0732">Signal</keyword>
<feature type="chain" id="PRO_5043865849" description="GH16 domain-containing protein" evidence="3">
    <location>
        <begin position="19"/>
        <end position="173"/>
    </location>
</feature>
<dbReference type="InterPro" id="IPR000757">
    <property type="entry name" value="Beta-glucanase-like"/>
</dbReference>
<dbReference type="InterPro" id="IPR008263">
    <property type="entry name" value="GH16_AS"/>
</dbReference>
<reference evidence="5 6" key="1">
    <citation type="journal article" date="2021" name="Hortic Res">
        <title>Chromosome-scale assembly of the Dendrobium chrysotoxum genome enhances the understanding of orchid evolution.</title>
        <authorList>
            <person name="Zhang Y."/>
            <person name="Zhang G.Q."/>
            <person name="Zhang D."/>
            <person name="Liu X.D."/>
            <person name="Xu X.Y."/>
            <person name="Sun W.H."/>
            <person name="Yu X."/>
            <person name="Zhu X."/>
            <person name="Wang Z.W."/>
            <person name="Zhao X."/>
            <person name="Zhong W.Y."/>
            <person name="Chen H."/>
            <person name="Yin W.L."/>
            <person name="Huang T."/>
            <person name="Niu S.C."/>
            <person name="Liu Z.J."/>
        </authorList>
    </citation>
    <scope>NUCLEOTIDE SEQUENCE [LARGE SCALE GENOMIC DNA]</scope>
    <source>
        <strain evidence="5">Lindl</strain>
    </source>
</reference>
<feature type="domain" description="GH16" evidence="4">
    <location>
        <begin position="16"/>
        <end position="173"/>
    </location>
</feature>
<feature type="signal peptide" evidence="3">
    <location>
        <begin position="1"/>
        <end position="18"/>
    </location>
</feature>
<evidence type="ECO:0000313" key="5">
    <source>
        <dbReference type="EMBL" id="KAH0459372.1"/>
    </source>
</evidence>
<evidence type="ECO:0000256" key="3">
    <source>
        <dbReference type="SAM" id="SignalP"/>
    </source>
</evidence>
<dbReference type="InterPro" id="IPR044791">
    <property type="entry name" value="Beta-glucanase/XTH"/>
</dbReference>
<evidence type="ECO:0000259" key="4">
    <source>
        <dbReference type="PROSITE" id="PS51762"/>
    </source>
</evidence>
<dbReference type="SUPFAM" id="SSF49899">
    <property type="entry name" value="Concanavalin A-like lectins/glucanases"/>
    <property type="match status" value="1"/>
</dbReference>
<dbReference type="EMBL" id="JAGFBR010000011">
    <property type="protein sequence ID" value="KAH0459372.1"/>
    <property type="molecule type" value="Genomic_DNA"/>
</dbReference>